<evidence type="ECO:0000256" key="5">
    <source>
        <dbReference type="ARBA" id="ARBA00023136"/>
    </source>
</evidence>
<dbReference type="Proteomes" id="UP000002316">
    <property type="component" value="Chromosome 11"/>
</dbReference>
<dbReference type="GO" id="GO:0016020">
    <property type="term" value="C:membrane"/>
    <property type="evidence" value="ECO:0007669"/>
    <property type="project" value="UniProtKB-SubCell"/>
</dbReference>
<dbReference type="Pfam" id="PF01027">
    <property type="entry name" value="Bax1-I"/>
    <property type="match status" value="1"/>
</dbReference>
<evidence type="ECO:0000256" key="4">
    <source>
        <dbReference type="ARBA" id="ARBA00022989"/>
    </source>
</evidence>
<dbReference type="PANTHER" id="PTHR23291:SF32">
    <property type="entry name" value="BAX INHIBITOR 1"/>
    <property type="match status" value="1"/>
</dbReference>
<comment type="subcellular location">
    <subcellularLocation>
        <location evidence="1">Membrane</location>
        <topology evidence="1">Multi-pass membrane protein</topology>
    </subcellularLocation>
</comment>
<dbReference type="KEGG" id="tbg:TbgDal_XI6570"/>
<feature type="transmembrane region" description="Helical" evidence="6">
    <location>
        <begin position="161"/>
        <end position="178"/>
    </location>
</feature>
<comment type="similarity">
    <text evidence="2 6">Belongs to the BI1 family.</text>
</comment>
<dbReference type="RefSeq" id="XP_011779803.1">
    <property type="nucleotide sequence ID" value="XM_011781501.1"/>
</dbReference>
<reference evidence="8" key="1">
    <citation type="journal article" date="2010" name="PLoS Negl. Trop. Dis.">
        <title>The genome sequence of Trypanosoma brucei gambiense, causative agent of chronic human african trypanosomiasis.</title>
        <authorList>
            <person name="Jackson A.P."/>
            <person name="Sanders M."/>
            <person name="Berry A."/>
            <person name="McQuillan J."/>
            <person name="Aslett M.A."/>
            <person name="Quail M.A."/>
            <person name="Chukualim B."/>
            <person name="Capewell P."/>
            <person name="MacLeod A."/>
            <person name="Melville S.E."/>
            <person name="Gibson W."/>
            <person name="Barry J.D."/>
            <person name="Berriman M."/>
            <person name="Hertz-Fowler C."/>
        </authorList>
    </citation>
    <scope>NUCLEOTIDE SEQUENCE [LARGE SCALE GENOMIC DNA]</scope>
    <source>
        <strain evidence="8">MHOM/CI/86/DAL972</strain>
    </source>
</reference>
<name>D0A788_TRYB9</name>
<gene>
    <name evidence="7" type="ORF">TbgDal_XI6570</name>
</gene>
<evidence type="ECO:0000313" key="7">
    <source>
        <dbReference type="EMBL" id="CBH17539.1"/>
    </source>
</evidence>
<dbReference type="OrthoDB" id="1277691at2759"/>
<feature type="transmembrane region" description="Helical" evidence="6">
    <location>
        <begin position="219"/>
        <end position="236"/>
    </location>
</feature>
<dbReference type="PANTHER" id="PTHR23291">
    <property type="entry name" value="BAX INHIBITOR-RELATED"/>
    <property type="match status" value="1"/>
</dbReference>
<feature type="transmembrane region" description="Helical" evidence="6">
    <location>
        <begin position="131"/>
        <end position="149"/>
    </location>
</feature>
<dbReference type="AlphaFoldDB" id="D0A788"/>
<dbReference type="EMBL" id="FN554974">
    <property type="protein sequence ID" value="CBH17539.1"/>
    <property type="molecule type" value="Genomic_DNA"/>
</dbReference>
<feature type="transmembrane region" description="Helical" evidence="6">
    <location>
        <begin position="184"/>
        <end position="207"/>
    </location>
</feature>
<keyword evidence="5 6" id="KW-0472">Membrane</keyword>
<dbReference type="VEuPathDB" id="TriTrypDB:Tbg972.11.6570"/>
<feature type="transmembrane region" description="Helical" evidence="6">
    <location>
        <begin position="242"/>
        <end position="259"/>
    </location>
</feature>
<organism evidence="7 8">
    <name type="scientific">Trypanosoma brucei gambiense (strain MHOM/CI/86/DAL972)</name>
    <dbReference type="NCBI Taxonomy" id="679716"/>
    <lineage>
        <taxon>Eukaryota</taxon>
        <taxon>Discoba</taxon>
        <taxon>Euglenozoa</taxon>
        <taxon>Kinetoplastea</taxon>
        <taxon>Metakinetoplastina</taxon>
        <taxon>Trypanosomatida</taxon>
        <taxon>Trypanosomatidae</taxon>
        <taxon>Trypanosoma</taxon>
    </lineage>
</organism>
<sequence>MLRRLNLRVTSCIALKHEAAVVPILMTGTQLFHKGQLQLCTEVKETTPFCQQQRCFHTQPVRHMRVAGSIKPQTSPMNFDGSSGNSGNTADSLTPYVREHLFKVYGLLAAGCVAAGFGSVLMFATPLCKTVPFWLPMAAGFVPLLWLSFAPPQNPNLKMGLFFAFTVLEGMALAPLIASSMAKGVLGTAIVLTGAVFCGFSAGAYLAPRASLLALQGPLFGMLLGMVAISVLNLFYPTAFVHSIILYGGLALFSVMVSVDTQAMIERARCGAGDVVQDALQMFMNVVNIFVRIAQILGSGDR</sequence>
<evidence type="ECO:0000256" key="3">
    <source>
        <dbReference type="ARBA" id="ARBA00022692"/>
    </source>
</evidence>
<evidence type="ECO:0000256" key="6">
    <source>
        <dbReference type="RuleBase" id="RU004379"/>
    </source>
</evidence>
<proteinExistence type="inferred from homology"/>
<feature type="transmembrane region" description="Helical" evidence="6">
    <location>
        <begin position="104"/>
        <end position="125"/>
    </location>
</feature>
<evidence type="ECO:0008006" key="9">
    <source>
        <dbReference type="Google" id="ProtNLM"/>
    </source>
</evidence>
<evidence type="ECO:0000313" key="8">
    <source>
        <dbReference type="Proteomes" id="UP000002316"/>
    </source>
</evidence>
<evidence type="ECO:0000256" key="1">
    <source>
        <dbReference type="ARBA" id="ARBA00004141"/>
    </source>
</evidence>
<protein>
    <recommendedName>
        <fullName evidence="9">Inhibitor of apoptosis-promoting Bax1</fullName>
    </recommendedName>
</protein>
<keyword evidence="4 6" id="KW-1133">Transmembrane helix</keyword>
<dbReference type="GeneID" id="23867671"/>
<evidence type="ECO:0000256" key="2">
    <source>
        <dbReference type="ARBA" id="ARBA00010350"/>
    </source>
</evidence>
<accession>D0A788</accession>
<dbReference type="InterPro" id="IPR006214">
    <property type="entry name" value="Bax_inhibitor_1-related"/>
</dbReference>
<keyword evidence="3 6" id="KW-0812">Transmembrane</keyword>